<dbReference type="OrthoDB" id="5455886at2"/>
<dbReference type="STRING" id="694327.DFW101_2764"/>
<keyword evidence="3" id="KW-1185">Reference proteome</keyword>
<protein>
    <submittedName>
        <fullName evidence="2">UspA domain-containing protein</fullName>
    </submittedName>
</protein>
<accession>G7QB26</accession>
<dbReference type="InterPro" id="IPR006016">
    <property type="entry name" value="UspA"/>
</dbReference>
<reference evidence="3" key="1">
    <citation type="journal article" date="2015" name="Genome Announc.">
        <title>High-Quality Draft Genome Sequence of Desulfovibrio carbinoliphilus FW-101-2B, an Organic Acid-Oxidizing Sulfate-Reducing Bacterium Isolated from Uranium(VI)-Contaminated Groundwater.</title>
        <authorList>
            <person name="Ramsay B.D."/>
            <person name="Hwang C."/>
            <person name="Woo H.L."/>
            <person name="Carroll S.L."/>
            <person name="Lucas S."/>
            <person name="Han J."/>
            <person name="Lapidus A.L."/>
            <person name="Cheng J.F."/>
            <person name="Goodwin L.A."/>
            <person name="Pitluck S."/>
            <person name="Peters L."/>
            <person name="Chertkov O."/>
            <person name="Held B."/>
            <person name="Detter J.C."/>
            <person name="Han C.S."/>
            <person name="Tapia R."/>
            <person name="Land M.L."/>
            <person name="Hauser L.J."/>
            <person name="Kyrpides N.C."/>
            <person name="Ivanova N.N."/>
            <person name="Mikhailova N."/>
            <person name="Pagani I."/>
            <person name="Woyke T."/>
            <person name="Arkin A.P."/>
            <person name="Dehal P."/>
            <person name="Chivian D."/>
            <person name="Criddle C.S."/>
            <person name="Wu W."/>
            <person name="Chakraborty R."/>
            <person name="Hazen T.C."/>
            <person name="Fields M.W."/>
        </authorList>
    </citation>
    <scope>NUCLEOTIDE SEQUENCE [LARGE SCALE GENOMIC DNA]</scope>
    <source>
        <strain evidence="3">FW-101-2B</strain>
    </source>
</reference>
<dbReference type="CDD" id="cd00293">
    <property type="entry name" value="USP-like"/>
    <property type="match status" value="1"/>
</dbReference>
<dbReference type="Gene3D" id="3.40.50.620">
    <property type="entry name" value="HUPs"/>
    <property type="match status" value="1"/>
</dbReference>
<dbReference type="EMBL" id="CM001368">
    <property type="protein sequence ID" value="EHJ48768.1"/>
    <property type="molecule type" value="Genomic_DNA"/>
</dbReference>
<feature type="domain" description="UspA" evidence="1">
    <location>
        <begin position="2"/>
        <end position="102"/>
    </location>
</feature>
<dbReference type="Pfam" id="PF00582">
    <property type="entry name" value="Usp"/>
    <property type="match status" value="1"/>
</dbReference>
<dbReference type="InterPro" id="IPR014729">
    <property type="entry name" value="Rossmann-like_a/b/a_fold"/>
</dbReference>
<dbReference type="AlphaFoldDB" id="G7QB26"/>
<dbReference type="eggNOG" id="ENOG50345S9">
    <property type="taxonomic scope" value="Bacteria"/>
</dbReference>
<sequence>MERILIGATPRNGAFAALTRAISLARRIGAKVHVLFVTPPPSPDGRPGPGTDGDGARLRLMVQRAQEQGVGIEYFVSEGGYEEEVIRFARDRKITLLVAESADGDGRPAEAQSLKRILHGISCRVELVSPRRSETQTQGEAT</sequence>
<gene>
    <name evidence="2" type="ORF">DFW101_2764</name>
</gene>
<dbReference type="SUPFAM" id="SSF52402">
    <property type="entry name" value="Adenine nucleotide alpha hydrolases-like"/>
    <property type="match status" value="1"/>
</dbReference>
<dbReference type="HOGENOM" id="CLU_1934671_0_0_7"/>
<evidence type="ECO:0000259" key="1">
    <source>
        <dbReference type="Pfam" id="PF00582"/>
    </source>
</evidence>
<name>G7QB26_9BACT</name>
<dbReference type="RefSeq" id="WP_009182128.1">
    <property type="nucleotide sequence ID" value="NZ_CM001368.1"/>
</dbReference>
<evidence type="ECO:0000313" key="2">
    <source>
        <dbReference type="EMBL" id="EHJ48768.1"/>
    </source>
</evidence>
<proteinExistence type="predicted"/>
<evidence type="ECO:0000313" key="3">
    <source>
        <dbReference type="Proteomes" id="UP000004662"/>
    </source>
</evidence>
<dbReference type="Proteomes" id="UP000004662">
    <property type="component" value="Chromosome"/>
</dbReference>
<organism evidence="2 3">
    <name type="scientific">Solidesulfovibrio carbinoliphilus subsp. oakridgensis</name>
    <dbReference type="NCBI Taxonomy" id="694327"/>
    <lineage>
        <taxon>Bacteria</taxon>
        <taxon>Pseudomonadati</taxon>
        <taxon>Thermodesulfobacteriota</taxon>
        <taxon>Desulfovibrionia</taxon>
        <taxon>Desulfovibrionales</taxon>
        <taxon>Desulfovibrionaceae</taxon>
        <taxon>Solidesulfovibrio</taxon>
    </lineage>
</organism>